<reference evidence="1" key="1">
    <citation type="journal article" date="2014" name="Front. Microbiol.">
        <title>High frequency of phylogenetically diverse reductive dehalogenase-homologous genes in deep subseafloor sedimentary metagenomes.</title>
        <authorList>
            <person name="Kawai M."/>
            <person name="Futagami T."/>
            <person name="Toyoda A."/>
            <person name="Takaki Y."/>
            <person name="Nishi S."/>
            <person name="Hori S."/>
            <person name="Arai W."/>
            <person name="Tsubouchi T."/>
            <person name="Morono Y."/>
            <person name="Uchiyama I."/>
            <person name="Ito T."/>
            <person name="Fujiyama A."/>
            <person name="Inagaki F."/>
            <person name="Takami H."/>
        </authorList>
    </citation>
    <scope>NUCLEOTIDE SEQUENCE</scope>
    <source>
        <strain evidence="1">Expedition CK06-06</strain>
    </source>
</reference>
<organism evidence="1">
    <name type="scientific">marine sediment metagenome</name>
    <dbReference type="NCBI Taxonomy" id="412755"/>
    <lineage>
        <taxon>unclassified sequences</taxon>
        <taxon>metagenomes</taxon>
        <taxon>ecological metagenomes</taxon>
    </lineage>
</organism>
<dbReference type="AlphaFoldDB" id="X1SI87"/>
<dbReference type="EMBL" id="BARW01017899">
    <property type="protein sequence ID" value="GAI92678.1"/>
    <property type="molecule type" value="Genomic_DNA"/>
</dbReference>
<protein>
    <submittedName>
        <fullName evidence="1">Uncharacterized protein</fullName>
    </submittedName>
</protein>
<name>X1SI87_9ZZZZ</name>
<evidence type="ECO:0000313" key="1">
    <source>
        <dbReference type="EMBL" id="GAI92678.1"/>
    </source>
</evidence>
<proteinExistence type="predicted"/>
<sequence>GYTEKKKPGSECTFHKRGSYPFNVPTVKGRHVKRRYVERIVKILELEEYLEEHQGG</sequence>
<comment type="caution">
    <text evidence="1">The sequence shown here is derived from an EMBL/GenBank/DDBJ whole genome shotgun (WGS) entry which is preliminary data.</text>
</comment>
<feature type="non-terminal residue" evidence="1">
    <location>
        <position position="1"/>
    </location>
</feature>
<accession>X1SI87</accession>
<gene>
    <name evidence="1" type="ORF">S12H4_30788</name>
</gene>